<dbReference type="InterPro" id="IPR035906">
    <property type="entry name" value="MetI-like_sf"/>
</dbReference>
<dbReference type="EMBL" id="FXAN01000049">
    <property type="protein sequence ID" value="SMG00079.1"/>
    <property type="molecule type" value="Genomic_DNA"/>
</dbReference>
<dbReference type="InterPro" id="IPR025966">
    <property type="entry name" value="OppC_N"/>
</dbReference>
<accession>A0A238H455</accession>
<feature type="transmembrane region" description="Helical" evidence="7">
    <location>
        <begin position="269"/>
        <end position="297"/>
    </location>
</feature>
<feature type="transmembrane region" description="Helical" evidence="7">
    <location>
        <begin position="91"/>
        <end position="110"/>
    </location>
</feature>
<evidence type="ECO:0000313" key="10">
    <source>
        <dbReference type="EMBL" id="SMG00079.1"/>
    </source>
</evidence>
<feature type="transmembrane region" description="Helical" evidence="7">
    <location>
        <begin position="217"/>
        <end position="234"/>
    </location>
</feature>
<comment type="similarity">
    <text evidence="7">Belongs to the binding-protein-dependent transport system permease family.</text>
</comment>
<dbReference type="Proteomes" id="UP000198460">
    <property type="component" value="Unassembled WGS sequence"/>
</dbReference>
<organism evidence="10 11">
    <name type="scientific">Burkholderia singularis</name>
    <dbReference type="NCBI Taxonomy" id="1503053"/>
    <lineage>
        <taxon>Bacteria</taxon>
        <taxon>Pseudomonadati</taxon>
        <taxon>Pseudomonadota</taxon>
        <taxon>Betaproteobacteria</taxon>
        <taxon>Burkholderiales</taxon>
        <taxon>Burkholderiaceae</taxon>
        <taxon>Burkholderia</taxon>
        <taxon>pseudomallei group</taxon>
    </lineage>
</organism>
<evidence type="ECO:0000256" key="7">
    <source>
        <dbReference type="RuleBase" id="RU363032"/>
    </source>
</evidence>
<feature type="domain" description="ABC transmembrane type-1" evidence="9">
    <location>
        <begin position="152"/>
        <end position="340"/>
    </location>
</feature>
<name>A0A238H455_9BURK</name>
<dbReference type="PROSITE" id="PS50928">
    <property type="entry name" value="ABC_TM1"/>
    <property type="match status" value="1"/>
</dbReference>
<evidence type="ECO:0000256" key="4">
    <source>
        <dbReference type="ARBA" id="ARBA00022692"/>
    </source>
</evidence>
<dbReference type="RefSeq" id="WP_256583731.1">
    <property type="nucleotide sequence ID" value="NZ_FXAN01000049.1"/>
</dbReference>
<feature type="transmembrane region" description="Helical" evidence="7">
    <location>
        <begin position="194"/>
        <end position="211"/>
    </location>
</feature>
<dbReference type="AlphaFoldDB" id="A0A238H455"/>
<evidence type="ECO:0000256" key="6">
    <source>
        <dbReference type="ARBA" id="ARBA00023136"/>
    </source>
</evidence>
<dbReference type="PANTHER" id="PTHR43386">
    <property type="entry name" value="OLIGOPEPTIDE TRANSPORT SYSTEM PERMEASE PROTEIN APPC"/>
    <property type="match status" value="1"/>
</dbReference>
<evidence type="ECO:0000256" key="3">
    <source>
        <dbReference type="ARBA" id="ARBA00022475"/>
    </source>
</evidence>
<dbReference type="InterPro" id="IPR000515">
    <property type="entry name" value="MetI-like"/>
</dbReference>
<evidence type="ECO:0000256" key="2">
    <source>
        <dbReference type="ARBA" id="ARBA00022448"/>
    </source>
</evidence>
<dbReference type="CDD" id="cd06261">
    <property type="entry name" value="TM_PBP2"/>
    <property type="match status" value="1"/>
</dbReference>
<feature type="region of interest" description="Disordered" evidence="8">
    <location>
        <begin position="1"/>
        <end position="24"/>
    </location>
</feature>
<dbReference type="Gene3D" id="1.10.3720.10">
    <property type="entry name" value="MetI-like"/>
    <property type="match status" value="1"/>
</dbReference>
<evidence type="ECO:0000313" key="11">
    <source>
        <dbReference type="Proteomes" id="UP000198460"/>
    </source>
</evidence>
<dbReference type="SUPFAM" id="SSF161098">
    <property type="entry name" value="MetI-like"/>
    <property type="match status" value="1"/>
</dbReference>
<comment type="subcellular location">
    <subcellularLocation>
        <location evidence="1 7">Cell membrane</location>
        <topology evidence="1 7">Multi-pass membrane protein</topology>
    </subcellularLocation>
</comment>
<evidence type="ECO:0000259" key="9">
    <source>
        <dbReference type="PROSITE" id="PS50928"/>
    </source>
</evidence>
<feature type="transmembrane region" description="Helical" evidence="7">
    <location>
        <begin position="317"/>
        <end position="340"/>
    </location>
</feature>
<feature type="transmembrane region" description="Helical" evidence="7">
    <location>
        <begin position="156"/>
        <end position="182"/>
    </location>
</feature>
<keyword evidence="6 7" id="KW-0472">Membrane</keyword>
<feature type="compositionally biased region" description="Polar residues" evidence="8">
    <location>
        <begin position="1"/>
        <end position="10"/>
    </location>
</feature>
<dbReference type="GO" id="GO:0055085">
    <property type="term" value="P:transmembrane transport"/>
    <property type="evidence" value="ECO:0007669"/>
    <property type="project" value="InterPro"/>
</dbReference>
<evidence type="ECO:0000256" key="8">
    <source>
        <dbReference type="SAM" id="MobiDB-lite"/>
    </source>
</evidence>
<proteinExistence type="inferred from homology"/>
<dbReference type="GO" id="GO:0005886">
    <property type="term" value="C:plasma membrane"/>
    <property type="evidence" value="ECO:0007669"/>
    <property type="project" value="UniProtKB-SubCell"/>
</dbReference>
<keyword evidence="3" id="KW-1003">Cell membrane</keyword>
<evidence type="ECO:0000256" key="1">
    <source>
        <dbReference type="ARBA" id="ARBA00004651"/>
    </source>
</evidence>
<dbReference type="Pfam" id="PF12911">
    <property type="entry name" value="OppC_N"/>
    <property type="match status" value="1"/>
</dbReference>
<dbReference type="PANTHER" id="PTHR43386:SF1">
    <property type="entry name" value="D,D-DIPEPTIDE TRANSPORT SYSTEM PERMEASE PROTEIN DDPC-RELATED"/>
    <property type="match status" value="1"/>
</dbReference>
<dbReference type="InterPro" id="IPR050366">
    <property type="entry name" value="BP-dependent_transpt_permease"/>
</dbReference>
<dbReference type="Pfam" id="PF00528">
    <property type="entry name" value="BPD_transp_1"/>
    <property type="match status" value="1"/>
</dbReference>
<sequence>MTVDSSNFGSMPSDARRAARWRRASPWRQRAGALSGRRDHEGGHSAALEGLAAGQADVGMAAGADVWAESGVASTHARRATWRALLRNPSALAGLVLLAAFAVLALIAPVCFPGDPLDMVAAPFEWPFADPAYWLGTDSLGRDVAAGIAHGARVSLLIGASAAALGLTIGTLVGALGGYFGGIVDNVCMRVTELFQTVPSFLLVVVIVAIGRPQVTVIAFAIGVASWPSVARIVRAEFRALRHADFVLAARSQGFGNARIIFGEILPNALPPVIVTASVMVASAILIESSLSFLGMGDPNVVSWGAMIGAGRDALRTAWYLSAIPGAAIVLAVLALNLLGDGLNEVLNPRLRQRV</sequence>
<keyword evidence="4 7" id="KW-0812">Transmembrane</keyword>
<keyword evidence="2 7" id="KW-0813">Transport</keyword>
<keyword evidence="5 7" id="KW-1133">Transmembrane helix</keyword>
<gene>
    <name evidence="10" type="ORF">BSIN_3271</name>
</gene>
<evidence type="ECO:0000256" key="5">
    <source>
        <dbReference type="ARBA" id="ARBA00022989"/>
    </source>
</evidence>
<protein>
    <submittedName>
        <fullName evidence="10">Dipeptide transport system permease protein DppC (TC 3.A.1.5.2)</fullName>
    </submittedName>
</protein>
<reference evidence="10 11" key="1">
    <citation type="submission" date="2017-04" db="EMBL/GenBank/DDBJ databases">
        <authorList>
            <person name="Afonso C.L."/>
            <person name="Miller P.J."/>
            <person name="Scott M.A."/>
            <person name="Spackman E."/>
            <person name="Goraichik I."/>
            <person name="Dimitrov K.M."/>
            <person name="Suarez D.L."/>
            <person name="Swayne D.E."/>
        </authorList>
    </citation>
    <scope>NUCLEOTIDE SEQUENCE [LARGE SCALE GENOMIC DNA]</scope>
    <source>
        <strain evidence="10">LMG 28154</strain>
    </source>
</reference>